<dbReference type="OrthoDB" id="289370at2"/>
<reference evidence="3" key="1">
    <citation type="submission" date="2017-06" db="EMBL/GenBank/DDBJ databases">
        <title>Genome analysis of Fimbriiglobus ruber SP5, the first member of the order Planctomycetales with confirmed chitinolytic capability.</title>
        <authorList>
            <person name="Ravin N.V."/>
            <person name="Rakitin A.L."/>
            <person name="Ivanova A.A."/>
            <person name="Beletsky A.V."/>
            <person name="Kulichevskaya I.S."/>
            <person name="Mardanov A.V."/>
            <person name="Dedysh S.N."/>
        </authorList>
    </citation>
    <scope>NUCLEOTIDE SEQUENCE [LARGE SCALE GENOMIC DNA]</scope>
    <source>
        <strain evidence="3">SP5</strain>
    </source>
</reference>
<evidence type="ECO:0000256" key="1">
    <source>
        <dbReference type="ARBA" id="ARBA00009981"/>
    </source>
</evidence>
<name>A0A225D885_9BACT</name>
<evidence type="ECO:0000313" key="3">
    <source>
        <dbReference type="Proteomes" id="UP000214646"/>
    </source>
</evidence>
<proteinExistence type="inferred from homology"/>
<keyword evidence="3" id="KW-1185">Reference proteome</keyword>
<protein>
    <recommendedName>
        <fullName evidence="4">Antitoxin</fullName>
    </recommendedName>
</protein>
<dbReference type="SUPFAM" id="SSF143120">
    <property type="entry name" value="YefM-like"/>
    <property type="match status" value="1"/>
</dbReference>
<dbReference type="AlphaFoldDB" id="A0A225D885"/>
<evidence type="ECO:0000313" key="2">
    <source>
        <dbReference type="EMBL" id="OWK34758.1"/>
    </source>
</evidence>
<accession>A0A225D885</accession>
<sequence>MSTLNLDDAQAHLREIVAGLQPGEEVVLTDNGQPLAKIVKTLRTSWPCKAGSAAGKILYMAPDFNAPLDEFKEYME</sequence>
<gene>
    <name evidence="2" type="ORF">FRUB_09600</name>
</gene>
<dbReference type="InterPro" id="IPR036165">
    <property type="entry name" value="YefM-like_sf"/>
</dbReference>
<dbReference type="RefSeq" id="WP_088260007.1">
    <property type="nucleotide sequence ID" value="NZ_NIDE01000019.1"/>
</dbReference>
<dbReference type="EMBL" id="NIDE01000019">
    <property type="protein sequence ID" value="OWK34758.1"/>
    <property type="molecule type" value="Genomic_DNA"/>
</dbReference>
<evidence type="ECO:0008006" key="4">
    <source>
        <dbReference type="Google" id="ProtNLM"/>
    </source>
</evidence>
<comment type="caution">
    <text evidence="2">The sequence shown here is derived from an EMBL/GenBank/DDBJ whole genome shotgun (WGS) entry which is preliminary data.</text>
</comment>
<organism evidence="2 3">
    <name type="scientific">Fimbriiglobus ruber</name>
    <dbReference type="NCBI Taxonomy" id="1908690"/>
    <lineage>
        <taxon>Bacteria</taxon>
        <taxon>Pseudomonadati</taxon>
        <taxon>Planctomycetota</taxon>
        <taxon>Planctomycetia</taxon>
        <taxon>Gemmatales</taxon>
        <taxon>Gemmataceae</taxon>
        <taxon>Fimbriiglobus</taxon>
    </lineage>
</organism>
<comment type="similarity">
    <text evidence="1">Belongs to the phD/YefM antitoxin family.</text>
</comment>
<dbReference type="Proteomes" id="UP000214646">
    <property type="component" value="Unassembled WGS sequence"/>
</dbReference>
<dbReference type="Gene3D" id="3.40.1620.10">
    <property type="entry name" value="YefM-like domain"/>
    <property type="match status" value="1"/>
</dbReference>